<comment type="caution">
    <text evidence="12">The sequence shown here is derived from an EMBL/GenBank/DDBJ whole genome shotgun (WGS) entry which is preliminary data.</text>
</comment>
<accession>A0A4S4LEC7</accession>
<keyword evidence="8" id="KW-0503">Monooxygenase</keyword>
<gene>
    <name evidence="12" type="ORF">EW146_g8679</name>
</gene>
<evidence type="ECO:0000256" key="4">
    <source>
        <dbReference type="ARBA" id="ARBA00022723"/>
    </source>
</evidence>
<evidence type="ECO:0000256" key="9">
    <source>
        <dbReference type="ARBA" id="ARBA00023157"/>
    </source>
</evidence>
<keyword evidence="13" id="KW-1185">Reference proteome</keyword>
<evidence type="ECO:0000256" key="2">
    <source>
        <dbReference type="ARBA" id="ARBA00004613"/>
    </source>
</evidence>
<evidence type="ECO:0000256" key="5">
    <source>
        <dbReference type="ARBA" id="ARBA00022729"/>
    </source>
</evidence>
<protein>
    <submittedName>
        <fullName evidence="12">Uncharacterized protein</fullName>
    </submittedName>
</protein>
<keyword evidence="7" id="KW-0186">Copper</keyword>
<comment type="cofactor">
    <cofactor evidence="1">
        <name>Cu(2+)</name>
        <dbReference type="ChEBI" id="CHEBI:29036"/>
    </cofactor>
</comment>
<dbReference type="OrthoDB" id="2019572at2759"/>
<keyword evidence="5" id="KW-0732">Signal</keyword>
<dbReference type="AlphaFoldDB" id="A0A4S4LEC7"/>
<comment type="subcellular location">
    <subcellularLocation>
        <location evidence="2">Secreted</location>
    </subcellularLocation>
</comment>
<organism evidence="12 13">
    <name type="scientific">Bondarzewia mesenterica</name>
    <dbReference type="NCBI Taxonomy" id="1095465"/>
    <lineage>
        <taxon>Eukaryota</taxon>
        <taxon>Fungi</taxon>
        <taxon>Dikarya</taxon>
        <taxon>Basidiomycota</taxon>
        <taxon>Agaricomycotina</taxon>
        <taxon>Agaricomycetes</taxon>
        <taxon>Russulales</taxon>
        <taxon>Bondarzewiaceae</taxon>
        <taxon>Bondarzewia</taxon>
    </lineage>
</organism>
<reference evidence="12 13" key="1">
    <citation type="submission" date="2019-02" db="EMBL/GenBank/DDBJ databases">
        <title>Genome sequencing of the rare red list fungi Bondarzewia mesenterica.</title>
        <authorList>
            <person name="Buettner E."/>
            <person name="Kellner H."/>
        </authorList>
    </citation>
    <scope>NUCLEOTIDE SEQUENCE [LARGE SCALE GENOMIC DNA]</scope>
    <source>
        <strain evidence="12 13">DSM 108281</strain>
    </source>
</reference>
<keyword evidence="3" id="KW-0964">Secreted</keyword>
<evidence type="ECO:0000313" key="13">
    <source>
        <dbReference type="Proteomes" id="UP000310158"/>
    </source>
</evidence>
<keyword evidence="6" id="KW-0560">Oxidoreductase</keyword>
<evidence type="ECO:0000313" key="12">
    <source>
        <dbReference type="EMBL" id="THH09458.1"/>
    </source>
</evidence>
<dbReference type="GO" id="GO:0005576">
    <property type="term" value="C:extracellular region"/>
    <property type="evidence" value="ECO:0007669"/>
    <property type="project" value="UniProtKB-SubCell"/>
</dbReference>
<name>A0A4S4LEC7_9AGAM</name>
<keyword evidence="9" id="KW-1015">Disulfide bond</keyword>
<evidence type="ECO:0000256" key="6">
    <source>
        <dbReference type="ARBA" id="ARBA00023002"/>
    </source>
</evidence>
<evidence type="ECO:0000256" key="11">
    <source>
        <dbReference type="ARBA" id="ARBA00046340"/>
    </source>
</evidence>
<comment type="similarity">
    <text evidence="11">Belongs to the polysaccharide monooxygenase AA14 family.</text>
</comment>
<keyword evidence="10" id="KW-0325">Glycoprotein</keyword>
<evidence type="ECO:0000256" key="8">
    <source>
        <dbReference type="ARBA" id="ARBA00023033"/>
    </source>
</evidence>
<evidence type="ECO:0000256" key="3">
    <source>
        <dbReference type="ARBA" id="ARBA00022525"/>
    </source>
</evidence>
<dbReference type="GO" id="GO:0046872">
    <property type="term" value="F:metal ion binding"/>
    <property type="evidence" value="ECO:0007669"/>
    <property type="project" value="UniProtKB-KW"/>
</dbReference>
<dbReference type="InterPro" id="IPR054497">
    <property type="entry name" value="LPMO_AA14"/>
</dbReference>
<dbReference type="EMBL" id="SGPL01000629">
    <property type="protein sequence ID" value="THH09458.1"/>
    <property type="molecule type" value="Genomic_DNA"/>
</dbReference>
<sequence>MIMMQSMPFEQWLFRGHLDFPPGPRDIFELPAGQIVTTEIGCNKAASHIYTREQDSIAQVHLPISMPDVVYLEEDDCVIEAYMWPFGVPSKSLITPTPVSVQMMSGMQGIIQPIAIPVFKGLTVRSRNALPTPRGKAIEKIKRPSDEAELGKEDEKSITIIDNGTPHTYLPH</sequence>
<evidence type="ECO:0000256" key="7">
    <source>
        <dbReference type="ARBA" id="ARBA00023008"/>
    </source>
</evidence>
<evidence type="ECO:0000256" key="10">
    <source>
        <dbReference type="ARBA" id="ARBA00023180"/>
    </source>
</evidence>
<dbReference type="Pfam" id="PF22810">
    <property type="entry name" value="LPMO_AA14"/>
    <property type="match status" value="1"/>
</dbReference>
<evidence type="ECO:0000256" key="1">
    <source>
        <dbReference type="ARBA" id="ARBA00001973"/>
    </source>
</evidence>
<dbReference type="Proteomes" id="UP000310158">
    <property type="component" value="Unassembled WGS sequence"/>
</dbReference>
<proteinExistence type="inferred from homology"/>
<keyword evidence="4" id="KW-0479">Metal-binding</keyword>
<dbReference type="GO" id="GO:0004497">
    <property type="term" value="F:monooxygenase activity"/>
    <property type="evidence" value="ECO:0007669"/>
    <property type="project" value="UniProtKB-KW"/>
</dbReference>